<dbReference type="PANTHER" id="PTHR19282:SF456">
    <property type="entry name" value="CD63 MOLECULE"/>
    <property type="match status" value="1"/>
</dbReference>
<accession>A0A4V2H919</accession>
<comment type="subcellular location">
    <subcellularLocation>
        <location evidence="1">Membrane</location>
        <topology evidence="1">Multi-pass membrane protein</topology>
    </subcellularLocation>
</comment>
<feature type="transmembrane region" description="Helical" evidence="5">
    <location>
        <begin position="6"/>
        <end position="26"/>
    </location>
</feature>
<dbReference type="AlphaFoldDB" id="A0A4V2H919"/>
<dbReference type="Pfam" id="PF00335">
    <property type="entry name" value="Tetraspanin"/>
    <property type="match status" value="1"/>
</dbReference>
<dbReference type="EMBL" id="HAHM01000143">
    <property type="protein sequence ID" value="SNX34260.1"/>
    <property type="molecule type" value="Transcribed_RNA"/>
</dbReference>
<evidence type="ECO:0000256" key="5">
    <source>
        <dbReference type="SAM" id="Phobius"/>
    </source>
</evidence>
<dbReference type="GO" id="GO:0005886">
    <property type="term" value="C:plasma membrane"/>
    <property type="evidence" value="ECO:0007669"/>
    <property type="project" value="TreeGrafter"/>
</dbReference>
<evidence type="ECO:0000256" key="4">
    <source>
        <dbReference type="ARBA" id="ARBA00023136"/>
    </source>
</evidence>
<evidence type="ECO:0000313" key="6">
    <source>
        <dbReference type="EMBL" id="SNX34260.1"/>
    </source>
</evidence>
<evidence type="ECO:0000256" key="3">
    <source>
        <dbReference type="ARBA" id="ARBA00022989"/>
    </source>
</evidence>
<dbReference type="Gene3D" id="1.10.1450.10">
    <property type="entry name" value="Tetraspanin"/>
    <property type="match status" value="1"/>
</dbReference>
<evidence type="ECO:0000256" key="2">
    <source>
        <dbReference type="ARBA" id="ARBA00022692"/>
    </source>
</evidence>
<reference evidence="6" key="2">
    <citation type="submission" date="2019-05" db="EMBL/GenBank/DDBJ databases">
        <title>Unravelling the molecular evolution of spider venoms.</title>
        <authorList>
            <person name="Pineda S."/>
        </authorList>
    </citation>
    <scope>NUCLEOTIDE SEQUENCE</scope>
</reference>
<protein>
    <submittedName>
        <fullName evidence="6">U24-Liphistoxin-Lth1a_1</fullName>
    </submittedName>
</protein>
<dbReference type="InterPro" id="IPR008952">
    <property type="entry name" value="Tetraspanin_EC2_sf"/>
</dbReference>
<keyword evidence="4 5" id="KW-0472">Membrane</keyword>
<evidence type="ECO:0000256" key="1">
    <source>
        <dbReference type="ARBA" id="ARBA00004141"/>
    </source>
</evidence>
<keyword evidence="2 5" id="KW-0812">Transmembrane</keyword>
<sequence>MIVTFGVLLSLIFIIEIAGGITAYVYKGEVEDFLRKNMMTSLKQEKPDAMNLWNDIQQKFHCCGVDGPNDWPNATHQIPSSCCGNDPKAECGEGGDQPYQKGCFDSLKERLTHAIKIVGGVGIGIAFIELLGIVFACCLASAIKKEYEGV</sequence>
<dbReference type="SUPFAM" id="SSF48652">
    <property type="entry name" value="Tetraspanin"/>
    <property type="match status" value="1"/>
</dbReference>
<reference evidence="6" key="1">
    <citation type="submission" date="2017-05" db="EMBL/GenBank/DDBJ databases">
        <authorList>
            <person name="QRISCLOUD D."/>
        </authorList>
    </citation>
    <scope>NUCLEOTIDE SEQUENCE</scope>
</reference>
<dbReference type="CDD" id="cd03127">
    <property type="entry name" value="tetraspanin_LEL"/>
    <property type="match status" value="1"/>
</dbReference>
<dbReference type="InterPro" id="IPR018499">
    <property type="entry name" value="Tetraspanin/Peripherin"/>
</dbReference>
<keyword evidence="3 5" id="KW-1133">Transmembrane helix</keyword>
<name>A0A4V2H919_9ARAC</name>
<proteinExistence type="predicted"/>
<dbReference type="PANTHER" id="PTHR19282">
    <property type="entry name" value="TETRASPANIN"/>
    <property type="match status" value="1"/>
</dbReference>
<organism evidence="6">
    <name type="scientific">Liphistius thaleban</name>
    <dbReference type="NCBI Taxonomy" id="1905330"/>
    <lineage>
        <taxon>Eukaryota</taxon>
        <taxon>Metazoa</taxon>
        <taxon>Ecdysozoa</taxon>
        <taxon>Arthropoda</taxon>
        <taxon>Chelicerata</taxon>
        <taxon>Arachnida</taxon>
        <taxon>Araneae</taxon>
        <taxon>Mesothelae</taxon>
        <taxon>Liphistiidae</taxon>
        <taxon>Liphistius</taxon>
    </lineage>
</organism>
<feature type="transmembrane region" description="Helical" evidence="5">
    <location>
        <begin position="117"/>
        <end position="143"/>
    </location>
</feature>